<dbReference type="GO" id="GO:1903607">
    <property type="term" value="P:cytochrome c biosynthetic process"/>
    <property type="evidence" value="ECO:0007669"/>
    <property type="project" value="TreeGrafter"/>
</dbReference>
<dbReference type="RefSeq" id="WP_245626973.1">
    <property type="nucleotide sequence ID" value="NZ_CP007142.1"/>
</dbReference>
<evidence type="ECO:0000256" key="6">
    <source>
        <dbReference type="ARBA" id="ARBA00022475"/>
    </source>
</evidence>
<evidence type="ECO:0000256" key="4">
    <source>
        <dbReference type="ARBA" id="ARBA00016452"/>
    </source>
</evidence>
<keyword evidence="15" id="KW-1185">Reference proteome</keyword>
<protein>
    <recommendedName>
        <fullName evidence="4 12">Heme exporter protein B</fullName>
    </recommendedName>
</protein>
<evidence type="ECO:0000256" key="5">
    <source>
        <dbReference type="ARBA" id="ARBA00022448"/>
    </source>
</evidence>
<keyword evidence="8 13" id="KW-0812">Transmembrane</keyword>
<dbReference type="GO" id="GO:0005886">
    <property type="term" value="C:plasma membrane"/>
    <property type="evidence" value="ECO:0007669"/>
    <property type="project" value="UniProtKB-SubCell"/>
</dbReference>
<feature type="transmembrane region" description="Helical" evidence="13">
    <location>
        <begin position="21"/>
        <end position="40"/>
    </location>
</feature>
<dbReference type="InterPro" id="IPR026031">
    <property type="entry name" value="Cyt_c_CcmB_bac"/>
</dbReference>
<dbReference type="AlphaFoldDB" id="A0A0C5VBL8"/>
<reference evidence="14 15" key="1">
    <citation type="submission" date="2014-01" db="EMBL/GenBank/DDBJ databases">
        <title>Full genme sequencing of cellulolytic bacterium Gynuella sunshinyii YC6258T gen. nov., sp. nov.</title>
        <authorList>
            <person name="Khan H."/>
            <person name="Chung E.J."/>
            <person name="Chung Y.R."/>
        </authorList>
    </citation>
    <scope>NUCLEOTIDE SEQUENCE [LARGE SCALE GENOMIC DNA]</scope>
    <source>
        <strain evidence="14 15">YC6258</strain>
    </source>
</reference>
<evidence type="ECO:0000256" key="13">
    <source>
        <dbReference type="SAM" id="Phobius"/>
    </source>
</evidence>
<dbReference type="PIRSF" id="PIRSF002764">
    <property type="entry name" value="CcmB"/>
    <property type="match status" value="1"/>
</dbReference>
<dbReference type="NCBIfam" id="TIGR01190">
    <property type="entry name" value="ccmB"/>
    <property type="match status" value="1"/>
</dbReference>
<dbReference type="PANTHER" id="PTHR30070:SF1">
    <property type="entry name" value="CYTOCHROME C BIOGENESIS B-RELATED"/>
    <property type="match status" value="1"/>
</dbReference>
<evidence type="ECO:0000256" key="1">
    <source>
        <dbReference type="ARBA" id="ARBA00002442"/>
    </source>
</evidence>
<gene>
    <name evidence="14" type="ORF">YC6258_04693</name>
</gene>
<evidence type="ECO:0000256" key="8">
    <source>
        <dbReference type="ARBA" id="ARBA00022692"/>
    </source>
</evidence>
<dbReference type="GO" id="GO:0017004">
    <property type="term" value="P:cytochrome complex assembly"/>
    <property type="evidence" value="ECO:0007669"/>
    <property type="project" value="UniProtKB-KW"/>
</dbReference>
<evidence type="ECO:0000313" key="15">
    <source>
        <dbReference type="Proteomes" id="UP000032266"/>
    </source>
</evidence>
<dbReference type="STRING" id="1445510.YC6258_04693"/>
<name>A0A0C5VBL8_9GAMM</name>
<dbReference type="PRINTS" id="PR01414">
    <property type="entry name" value="CCMBBIOGNSIS"/>
</dbReference>
<keyword evidence="5 12" id="KW-0813">Transport</keyword>
<comment type="subcellular location">
    <subcellularLocation>
        <location evidence="2">Cell inner membrane</location>
        <topology evidence="2">Multi-pass membrane protein</topology>
    </subcellularLocation>
</comment>
<dbReference type="Proteomes" id="UP000032266">
    <property type="component" value="Chromosome"/>
</dbReference>
<dbReference type="Pfam" id="PF03379">
    <property type="entry name" value="CcmB"/>
    <property type="match status" value="1"/>
</dbReference>
<feature type="transmembrane region" description="Helical" evidence="13">
    <location>
        <begin position="160"/>
        <end position="188"/>
    </location>
</feature>
<evidence type="ECO:0000256" key="10">
    <source>
        <dbReference type="ARBA" id="ARBA00022989"/>
    </source>
</evidence>
<organism evidence="14 15">
    <name type="scientific">Gynuella sunshinyii YC6258</name>
    <dbReference type="NCBI Taxonomy" id="1445510"/>
    <lineage>
        <taxon>Bacteria</taxon>
        <taxon>Pseudomonadati</taxon>
        <taxon>Pseudomonadota</taxon>
        <taxon>Gammaproteobacteria</taxon>
        <taxon>Oceanospirillales</taxon>
        <taxon>Saccharospirillaceae</taxon>
        <taxon>Gynuella</taxon>
    </lineage>
</organism>
<comment type="similarity">
    <text evidence="3 12">Belongs to the CcmB/CycW/HelB family.</text>
</comment>
<keyword evidence="11 12" id="KW-0472">Membrane</keyword>
<evidence type="ECO:0000256" key="12">
    <source>
        <dbReference type="PIRNR" id="PIRNR002764"/>
    </source>
</evidence>
<keyword evidence="7 12" id="KW-0997">Cell inner membrane</keyword>
<comment type="function">
    <text evidence="1 12">Required for the export of heme to the periplasm for the biogenesis of c-type cytochromes.</text>
</comment>
<dbReference type="InterPro" id="IPR003544">
    <property type="entry name" value="Cyt_c_biogenesis_CcmB"/>
</dbReference>
<keyword evidence="6 12" id="KW-1003">Cell membrane</keyword>
<dbReference type="PATRIC" id="fig|1445510.3.peg.4656"/>
<evidence type="ECO:0000256" key="9">
    <source>
        <dbReference type="ARBA" id="ARBA00022748"/>
    </source>
</evidence>
<dbReference type="EMBL" id="CP007142">
    <property type="protein sequence ID" value="AJQ96725.1"/>
    <property type="molecule type" value="Genomic_DNA"/>
</dbReference>
<keyword evidence="10 13" id="KW-1133">Transmembrane helix</keyword>
<accession>A0A0C5VBL8</accession>
<dbReference type="KEGG" id="gsn:YC6258_04693"/>
<sequence length="223" mass="23843">MSAFWSMLQRELVVAYRRRTDLLNPLLFFLMVITLFPMGVTPDMEKLGELSAGILWVAALLATLLSLDMMFRADFDDGTLEQILLSNGVVEWRVLAKMLTHWLVTGLPLTLISPALSLMLALPGRAVPALMLSLGVGTLALSLIGSVGAALTVGLRKGGLLLSLLVMPLFIPVLIFGASAVASAALGLGFKIQLLYICAISLVALALAPWITTVALRISVNQS</sequence>
<evidence type="ECO:0000256" key="11">
    <source>
        <dbReference type="ARBA" id="ARBA00023136"/>
    </source>
</evidence>
<dbReference type="HOGENOM" id="CLU_079069_1_0_6"/>
<evidence type="ECO:0000256" key="2">
    <source>
        <dbReference type="ARBA" id="ARBA00004429"/>
    </source>
</evidence>
<feature type="transmembrane region" description="Helical" evidence="13">
    <location>
        <begin position="52"/>
        <end position="71"/>
    </location>
</feature>
<evidence type="ECO:0000256" key="3">
    <source>
        <dbReference type="ARBA" id="ARBA00010544"/>
    </source>
</evidence>
<evidence type="ECO:0000313" key="14">
    <source>
        <dbReference type="EMBL" id="AJQ96725.1"/>
    </source>
</evidence>
<feature type="transmembrane region" description="Helical" evidence="13">
    <location>
        <begin position="102"/>
        <end position="123"/>
    </location>
</feature>
<feature type="transmembrane region" description="Helical" evidence="13">
    <location>
        <begin position="194"/>
        <end position="216"/>
    </location>
</feature>
<evidence type="ECO:0000256" key="7">
    <source>
        <dbReference type="ARBA" id="ARBA00022519"/>
    </source>
</evidence>
<dbReference type="GO" id="GO:0015232">
    <property type="term" value="F:heme transmembrane transporter activity"/>
    <property type="evidence" value="ECO:0007669"/>
    <property type="project" value="InterPro"/>
</dbReference>
<feature type="transmembrane region" description="Helical" evidence="13">
    <location>
        <begin position="129"/>
        <end position="153"/>
    </location>
</feature>
<dbReference type="PANTHER" id="PTHR30070">
    <property type="entry name" value="HEME EXPORTER PROTEIN B"/>
    <property type="match status" value="1"/>
</dbReference>
<keyword evidence="9 12" id="KW-0201">Cytochrome c-type biogenesis</keyword>
<proteinExistence type="inferred from homology"/>